<feature type="repeat" description="WD" evidence="5">
    <location>
        <begin position="604"/>
        <end position="645"/>
    </location>
</feature>
<dbReference type="SMART" id="SM00320">
    <property type="entry name" value="WD40"/>
    <property type="match status" value="5"/>
</dbReference>
<dbReference type="PANTHER" id="PTHR43289:SF34">
    <property type="entry name" value="SERINE_THREONINE-PROTEIN KINASE YBDM-RELATED"/>
    <property type="match status" value="1"/>
</dbReference>
<dbReference type="PROSITE" id="PS50294">
    <property type="entry name" value="WD_REPEATS_REGION"/>
    <property type="match status" value="1"/>
</dbReference>
<comment type="caution">
    <text evidence="8">The sequence shown here is derived from an EMBL/GenBank/DDBJ whole genome shotgun (WGS) entry which is preliminary data.</text>
</comment>
<dbReference type="SUPFAM" id="SSF56112">
    <property type="entry name" value="Protein kinase-like (PK-like)"/>
    <property type="match status" value="1"/>
</dbReference>
<evidence type="ECO:0000256" key="5">
    <source>
        <dbReference type="PROSITE-ProRule" id="PRU00221"/>
    </source>
</evidence>
<keyword evidence="4 6" id="KW-0067">ATP-binding</keyword>
<dbReference type="Pfam" id="PF00069">
    <property type="entry name" value="Pkinase"/>
    <property type="match status" value="1"/>
</dbReference>
<dbReference type="RefSeq" id="WP_338257388.1">
    <property type="nucleotide sequence ID" value="NZ_BSRI01000002.1"/>
</dbReference>
<evidence type="ECO:0000313" key="8">
    <source>
        <dbReference type="EMBL" id="GLV60345.1"/>
    </source>
</evidence>
<keyword evidence="3" id="KW-0418">Kinase</keyword>
<dbReference type="Pfam" id="PF00400">
    <property type="entry name" value="WD40"/>
    <property type="match status" value="4"/>
</dbReference>
<organism evidence="8 9">
    <name type="scientific">Dictyobacter halimunensis</name>
    <dbReference type="NCBI Taxonomy" id="3026934"/>
    <lineage>
        <taxon>Bacteria</taxon>
        <taxon>Bacillati</taxon>
        <taxon>Chloroflexota</taxon>
        <taxon>Ktedonobacteria</taxon>
        <taxon>Ktedonobacterales</taxon>
        <taxon>Dictyobacteraceae</taxon>
        <taxon>Dictyobacter</taxon>
    </lineage>
</organism>
<keyword evidence="9" id="KW-1185">Reference proteome</keyword>
<keyword evidence="2 6" id="KW-0547">Nucleotide-binding</keyword>
<dbReference type="InterPro" id="IPR001680">
    <property type="entry name" value="WD40_rpt"/>
</dbReference>
<dbReference type="SUPFAM" id="SSF50998">
    <property type="entry name" value="Quinoprotein alcohol dehydrogenase-like"/>
    <property type="match status" value="1"/>
</dbReference>
<name>A0ABQ6G5F9_9CHLR</name>
<dbReference type="InterPro" id="IPR008271">
    <property type="entry name" value="Ser/Thr_kinase_AS"/>
</dbReference>
<evidence type="ECO:0000256" key="1">
    <source>
        <dbReference type="ARBA" id="ARBA00022679"/>
    </source>
</evidence>
<dbReference type="PANTHER" id="PTHR43289">
    <property type="entry name" value="MITOGEN-ACTIVATED PROTEIN KINASE KINASE KINASE 20-RELATED"/>
    <property type="match status" value="1"/>
</dbReference>
<evidence type="ECO:0000256" key="4">
    <source>
        <dbReference type="ARBA" id="ARBA00022840"/>
    </source>
</evidence>
<dbReference type="Gene3D" id="2.130.10.10">
    <property type="entry name" value="YVTN repeat-like/Quinoprotein amine dehydrogenase"/>
    <property type="match status" value="2"/>
</dbReference>
<dbReference type="Proteomes" id="UP001344906">
    <property type="component" value="Unassembled WGS sequence"/>
</dbReference>
<dbReference type="SMART" id="SM00220">
    <property type="entry name" value="S_TKc"/>
    <property type="match status" value="1"/>
</dbReference>
<dbReference type="PROSITE" id="PS00108">
    <property type="entry name" value="PROTEIN_KINASE_ST"/>
    <property type="match status" value="1"/>
</dbReference>
<dbReference type="InterPro" id="IPR000719">
    <property type="entry name" value="Prot_kinase_dom"/>
</dbReference>
<dbReference type="InterPro" id="IPR017441">
    <property type="entry name" value="Protein_kinase_ATP_BS"/>
</dbReference>
<dbReference type="InterPro" id="IPR011047">
    <property type="entry name" value="Quinoprotein_ADH-like_sf"/>
</dbReference>
<feature type="repeat" description="WD" evidence="5">
    <location>
        <begin position="647"/>
        <end position="678"/>
    </location>
</feature>
<dbReference type="PROSITE" id="PS00107">
    <property type="entry name" value="PROTEIN_KINASE_ATP"/>
    <property type="match status" value="1"/>
</dbReference>
<evidence type="ECO:0000259" key="7">
    <source>
        <dbReference type="PROSITE" id="PS50011"/>
    </source>
</evidence>
<dbReference type="PROSITE" id="PS50082">
    <property type="entry name" value="WD_REPEATS_2"/>
    <property type="match status" value="2"/>
</dbReference>
<accession>A0ABQ6G5F9</accession>
<evidence type="ECO:0000256" key="2">
    <source>
        <dbReference type="ARBA" id="ARBA00022741"/>
    </source>
</evidence>
<dbReference type="Gene3D" id="3.30.200.20">
    <property type="entry name" value="Phosphorylase Kinase, domain 1"/>
    <property type="match status" value="1"/>
</dbReference>
<keyword evidence="5" id="KW-0853">WD repeat</keyword>
<dbReference type="PROSITE" id="PS50011">
    <property type="entry name" value="PROTEIN_KINASE_DOM"/>
    <property type="match status" value="1"/>
</dbReference>
<evidence type="ECO:0000256" key="3">
    <source>
        <dbReference type="ARBA" id="ARBA00022777"/>
    </source>
</evidence>
<gene>
    <name evidence="8" type="ORF">KDH_71650</name>
</gene>
<dbReference type="Gene3D" id="1.10.510.10">
    <property type="entry name" value="Transferase(Phosphotransferase) domain 1"/>
    <property type="match status" value="1"/>
</dbReference>
<reference evidence="8 9" key="1">
    <citation type="submission" date="2023-02" db="EMBL/GenBank/DDBJ databases">
        <title>Dictyobacter halimunensis sp. nov., a new member of the class Ktedonobacteria from forest soil in a geothermal area.</title>
        <authorList>
            <person name="Rachmania M.K."/>
            <person name="Ningsih F."/>
            <person name="Sakai Y."/>
            <person name="Yabe S."/>
            <person name="Yokota A."/>
            <person name="Sjamsuridzal W."/>
        </authorList>
    </citation>
    <scope>NUCLEOTIDE SEQUENCE [LARGE SCALE GENOMIC DNA]</scope>
    <source>
        <strain evidence="8 9">S3.2.2.5</strain>
    </source>
</reference>
<sequence>MNTYSGQQLGNYRLIRSVGRGGFAEVYLGVHRYLETPVAIKILRSRNLDRTIFLQEARLVAHLNHRHIVSVREFDIKDDTPFLVMDYVQGGTLRHLCPRGTRLPLGQVVAYVQQIASALHYTHQQGIVHGDVKPENVLVAADGHVLLSDFGLAGIISMAEARDGALVGTVDYMAPEQFQHRLLPASDQYALGIMAYEWLCGRPPFEGSYIEVAVQHALEPAASLLDSVADLPAGADEVILHALAKEPADRFASVEAFAESLEAAALAAQGMGKTPQATPYRRGTTALLESQPAPAAPSPLSSKLFSRRNLFGLLAGVIIGAGAVVTESILRDRPSPHNPVVKPVVKQTVKPAATATPREALVYVYHGSPHSVDALAWSPNGQYIASGGGKQEQQQQRTDQTYPVQIWRAATGQTISVFNGHVDVIYALAWSPDGTRIASGGTRMMATWAANTGVVIGQYTATQAYFQCNNIFWSSDNQSVIVTDDYGSVYKLAPTDLQTFPGDATVLYGMPVDSHDDYVSTSRCAPDQQYISMLERQGIRVIRIADKQPLAYFQRLAGAPFQHSTSPDTVLSLWSPDSTRIASGGNSSGPFYIWKATSGEVVVAFSGDTAITAAGWSADGRYLASSSNSRQLQIWDAATGKVLQRHARKNTSTVRSIAWSPDGKTIACGCQDGTVELWRTLLPL</sequence>
<dbReference type="CDD" id="cd14014">
    <property type="entry name" value="STKc_PknB_like"/>
    <property type="match status" value="1"/>
</dbReference>
<feature type="binding site" evidence="6">
    <location>
        <position position="41"/>
    </location>
    <ligand>
        <name>ATP</name>
        <dbReference type="ChEBI" id="CHEBI:30616"/>
    </ligand>
</feature>
<feature type="domain" description="Protein kinase" evidence="7">
    <location>
        <begin position="12"/>
        <end position="266"/>
    </location>
</feature>
<keyword evidence="1" id="KW-0808">Transferase</keyword>
<dbReference type="InterPro" id="IPR015943">
    <property type="entry name" value="WD40/YVTN_repeat-like_dom_sf"/>
</dbReference>
<evidence type="ECO:0000313" key="9">
    <source>
        <dbReference type="Proteomes" id="UP001344906"/>
    </source>
</evidence>
<proteinExistence type="predicted"/>
<protein>
    <recommendedName>
        <fullName evidence="7">Protein kinase domain-containing protein</fullName>
    </recommendedName>
</protein>
<evidence type="ECO:0000256" key="6">
    <source>
        <dbReference type="PROSITE-ProRule" id="PRU10141"/>
    </source>
</evidence>
<dbReference type="InterPro" id="IPR011009">
    <property type="entry name" value="Kinase-like_dom_sf"/>
</dbReference>
<dbReference type="EMBL" id="BSRI01000002">
    <property type="protein sequence ID" value="GLV60345.1"/>
    <property type="molecule type" value="Genomic_DNA"/>
</dbReference>